<proteinExistence type="predicted"/>
<dbReference type="Proteomes" id="UP000326757">
    <property type="component" value="Unassembled WGS sequence"/>
</dbReference>
<evidence type="ECO:0000313" key="6">
    <source>
        <dbReference type="Proteomes" id="UP000326757"/>
    </source>
</evidence>
<dbReference type="Gene3D" id="1.10.10.60">
    <property type="entry name" value="Homeodomain-like"/>
    <property type="match status" value="1"/>
</dbReference>
<evidence type="ECO:0000256" key="2">
    <source>
        <dbReference type="SAM" id="MobiDB-lite"/>
    </source>
</evidence>
<dbReference type="AlphaFoldDB" id="A0A5N6KI59"/>
<keyword evidence="1" id="KW-0238">DNA-binding</keyword>
<name>A0A5N6KI59_MONLA</name>
<evidence type="ECO:0000256" key="1">
    <source>
        <dbReference type="PROSITE-ProRule" id="PRU00108"/>
    </source>
</evidence>
<keyword evidence="1" id="KW-0371">Homeobox</keyword>
<feature type="region of interest" description="Disordered" evidence="2">
    <location>
        <begin position="1"/>
        <end position="30"/>
    </location>
</feature>
<dbReference type="InterPro" id="IPR009057">
    <property type="entry name" value="Homeodomain-like_sf"/>
</dbReference>
<feature type="DNA-binding region" description="Homeobox" evidence="1">
    <location>
        <begin position="230"/>
        <end position="282"/>
    </location>
</feature>
<feature type="region of interest" description="Disordered" evidence="2">
    <location>
        <begin position="285"/>
        <end position="340"/>
    </location>
</feature>
<reference evidence="5 6" key="1">
    <citation type="submission" date="2019-06" db="EMBL/GenBank/DDBJ databases">
        <title>Genome Sequence of the Brown Rot Fungal Pathogen Monilinia laxa.</title>
        <authorList>
            <person name="De Miccolis Angelini R.M."/>
            <person name="Landi L."/>
            <person name="Abate D."/>
            <person name="Pollastro S."/>
            <person name="Romanazzi G."/>
            <person name="Faretra F."/>
        </authorList>
    </citation>
    <scope>NUCLEOTIDE SEQUENCE [LARGE SCALE GENOMIC DNA]</scope>
    <source>
        <strain evidence="5 6">Mlax316</strain>
    </source>
</reference>
<feature type="compositionally biased region" description="Polar residues" evidence="2">
    <location>
        <begin position="313"/>
        <end position="340"/>
    </location>
</feature>
<keyword evidence="6" id="KW-1185">Reference proteome</keyword>
<protein>
    <recommendedName>
        <fullName evidence="7">Homeobox domain-containing protein</fullName>
    </recommendedName>
</protein>
<sequence length="436" mass="50515">MTPPLLPKIHSSQSALHVSRDSSPESSLSLPQKWSRYERNQFLVILCSAKPESDLRVELASPEREFEFISQELASEETHKTPQECREFYDELVKKGSIAKTMEKNKNTSMFLESYLIPVNNNTGDHQEQEEHEKKLQVDALSGDRDVMRKPIFQDKKERKSAWPHRRPYFWSAEEDKCLYKEYKAHFENGKTDKRSAKEIWDSIGRNLQAQGFRKRSREACILHWTKREERSPGIPLTEAQQDELEVAYKVNERLVNEENSALAERLELPIKEVKKWFESKSGSVLGRTSSVNSRGRPRKRQRQSSSRNEKSCSISPTTVPQMSQMIASAKSQSINSEATGRMSISTPVIPEFSDPEIEFSARFADLRTKERQRLQSKYEESQELILRIGNDVKSYESEARKNLLAIQKEKRTLDKEGRKLVLLRKKIESLDMVSC</sequence>
<evidence type="ECO:0008006" key="7">
    <source>
        <dbReference type="Google" id="ProtNLM"/>
    </source>
</evidence>
<dbReference type="SUPFAM" id="SSF46689">
    <property type="entry name" value="Homeodomain-like"/>
    <property type="match status" value="1"/>
</dbReference>
<gene>
    <name evidence="5" type="ORF">EYC80_004876</name>
</gene>
<dbReference type="OrthoDB" id="6159439at2759"/>
<dbReference type="PROSITE" id="PS50071">
    <property type="entry name" value="HOMEOBOX_2"/>
    <property type="match status" value="1"/>
</dbReference>
<dbReference type="GO" id="GO:0003677">
    <property type="term" value="F:DNA binding"/>
    <property type="evidence" value="ECO:0007669"/>
    <property type="project" value="UniProtKB-UniRule"/>
</dbReference>
<accession>A0A5N6KI59</accession>
<keyword evidence="1" id="KW-0539">Nucleus</keyword>
<dbReference type="SMART" id="SM00717">
    <property type="entry name" value="SANT"/>
    <property type="match status" value="2"/>
</dbReference>
<evidence type="ECO:0000313" key="5">
    <source>
        <dbReference type="EMBL" id="KAB8303454.1"/>
    </source>
</evidence>
<dbReference type="CDD" id="cd00086">
    <property type="entry name" value="homeodomain"/>
    <property type="match status" value="1"/>
</dbReference>
<dbReference type="InterPro" id="IPR001356">
    <property type="entry name" value="HD"/>
</dbReference>
<feature type="domain" description="Homeobox" evidence="3">
    <location>
        <begin position="228"/>
        <end position="281"/>
    </location>
</feature>
<comment type="subcellular location">
    <subcellularLocation>
        <location evidence="1">Nucleus</location>
    </subcellularLocation>
</comment>
<dbReference type="PROSITE" id="PS50090">
    <property type="entry name" value="MYB_LIKE"/>
    <property type="match status" value="1"/>
</dbReference>
<dbReference type="InterPro" id="IPR001005">
    <property type="entry name" value="SANT/Myb"/>
</dbReference>
<dbReference type="GO" id="GO:0005634">
    <property type="term" value="C:nucleus"/>
    <property type="evidence" value="ECO:0007669"/>
    <property type="project" value="UniProtKB-SubCell"/>
</dbReference>
<dbReference type="CDD" id="cd00167">
    <property type="entry name" value="SANT"/>
    <property type="match status" value="1"/>
</dbReference>
<feature type="domain" description="Myb-like" evidence="4">
    <location>
        <begin position="171"/>
        <end position="229"/>
    </location>
</feature>
<evidence type="ECO:0000259" key="3">
    <source>
        <dbReference type="PROSITE" id="PS50071"/>
    </source>
</evidence>
<comment type="caution">
    <text evidence="5">The sequence shown here is derived from an EMBL/GenBank/DDBJ whole genome shotgun (WGS) entry which is preliminary data.</text>
</comment>
<organism evidence="5 6">
    <name type="scientific">Monilinia laxa</name>
    <name type="common">Brown rot fungus</name>
    <name type="synonym">Sclerotinia laxa</name>
    <dbReference type="NCBI Taxonomy" id="61186"/>
    <lineage>
        <taxon>Eukaryota</taxon>
        <taxon>Fungi</taxon>
        <taxon>Dikarya</taxon>
        <taxon>Ascomycota</taxon>
        <taxon>Pezizomycotina</taxon>
        <taxon>Leotiomycetes</taxon>
        <taxon>Helotiales</taxon>
        <taxon>Sclerotiniaceae</taxon>
        <taxon>Monilinia</taxon>
    </lineage>
</organism>
<dbReference type="EMBL" id="VIGI01000002">
    <property type="protein sequence ID" value="KAB8303454.1"/>
    <property type="molecule type" value="Genomic_DNA"/>
</dbReference>
<evidence type="ECO:0000259" key="4">
    <source>
        <dbReference type="PROSITE" id="PS50090"/>
    </source>
</evidence>